<evidence type="ECO:0000256" key="2">
    <source>
        <dbReference type="ARBA" id="ARBA00008664"/>
    </source>
</evidence>
<feature type="signal peptide" evidence="7">
    <location>
        <begin position="1"/>
        <end position="24"/>
    </location>
</feature>
<proteinExistence type="inferred from homology"/>
<gene>
    <name evidence="9" type="ORF">ENV38_01310</name>
</gene>
<dbReference type="EMBL" id="DTGD01000054">
    <property type="protein sequence ID" value="HGB35528.1"/>
    <property type="molecule type" value="Genomic_DNA"/>
</dbReference>
<accession>A0A7V3KMM0</accession>
<keyword evidence="6" id="KW-0443">Lipid metabolism</keyword>
<evidence type="ECO:0000256" key="1">
    <source>
        <dbReference type="ARBA" id="ARBA00000798"/>
    </source>
</evidence>
<keyword evidence="7" id="KW-0732">Signal</keyword>
<dbReference type="InterPro" id="IPR025202">
    <property type="entry name" value="PLD-like_dom"/>
</dbReference>
<dbReference type="SMART" id="SM00155">
    <property type="entry name" value="PLDc"/>
    <property type="match status" value="1"/>
</dbReference>
<name>A0A7V3KMM0_UNCW3</name>
<dbReference type="GO" id="GO:0016042">
    <property type="term" value="P:lipid catabolic process"/>
    <property type="evidence" value="ECO:0007669"/>
    <property type="project" value="UniProtKB-KW"/>
</dbReference>
<dbReference type="InterPro" id="IPR001736">
    <property type="entry name" value="PLipase_D/transphosphatidylase"/>
</dbReference>
<dbReference type="Gene3D" id="3.30.870.10">
    <property type="entry name" value="Endonuclease Chain A"/>
    <property type="match status" value="2"/>
</dbReference>
<evidence type="ECO:0000313" key="9">
    <source>
        <dbReference type="EMBL" id="HGB35528.1"/>
    </source>
</evidence>
<evidence type="ECO:0000256" key="4">
    <source>
        <dbReference type="ARBA" id="ARBA00022801"/>
    </source>
</evidence>
<dbReference type="EC" id="3.1.4.4" evidence="3"/>
<dbReference type="AlphaFoldDB" id="A0A7V3KMM0"/>
<dbReference type="SUPFAM" id="SSF49785">
    <property type="entry name" value="Galactose-binding domain-like"/>
    <property type="match status" value="1"/>
</dbReference>
<evidence type="ECO:0000259" key="8">
    <source>
        <dbReference type="PROSITE" id="PS50035"/>
    </source>
</evidence>
<feature type="chain" id="PRO_5031154242" description="phospholipase D" evidence="7">
    <location>
        <begin position="25"/>
        <end position="684"/>
    </location>
</feature>
<keyword evidence="4" id="KW-0378">Hydrolase</keyword>
<dbReference type="InterPro" id="IPR008979">
    <property type="entry name" value="Galactose-bd-like_sf"/>
</dbReference>
<dbReference type="InterPro" id="IPR051406">
    <property type="entry name" value="PLD_domain"/>
</dbReference>
<comment type="catalytic activity">
    <reaction evidence="1">
        <text>a 1,2-diacyl-sn-glycero-3-phosphocholine + H2O = a 1,2-diacyl-sn-glycero-3-phosphate + choline + H(+)</text>
        <dbReference type="Rhea" id="RHEA:14445"/>
        <dbReference type="ChEBI" id="CHEBI:15354"/>
        <dbReference type="ChEBI" id="CHEBI:15377"/>
        <dbReference type="ChEBI" id="CHEBI:15378"/>
        <dbReference type="ChEBI" id="CHEBI:57643"/>
        <dbReference type="ChEBI" id="CHEBI:58608"/>
        <dbReference type="EC" id="3.1.4.4"/>
    </reaction>
</comment>
<dbReference type="GO" id="GO:0016891">
    <property type="term" value="F:RNA endonuclease activity producing 5'-phosphomonoesters, hydrolytic mechanism"/>
    <property type="evidence" value="ECO:0007669"/>
    <property type="project" value="TreeGrafter"/>
</dbReference>
<comment type="similarity">
    <text evidence="2">Belongs to the phospholipase D family.</text>
</comment>
<sequence length="684" mass="75678">MNGKRYLKIIWILGLLAFATYSHSQELITNGSFEDWSNGVPTGWLKESGVNLSQATNPVYHGNYSIALQATGTANAGVYQDVSVTPGVSYTFKVALFAVNGTGTKGVGFLISWFTSGNSFISSTDVKYANVLNSWVVDSIVADAPPDAAYARLRIRCYADNVLGGYADKASFYRTDSPPQGTPPSFTSIVRNPEYPEPNQPFNVVATVSDPDNDIVACSLYYSLNFGSFQGIGPDSSRNNSYYFGIPGQNSGFFVRYYLLAKDQYHTVFSDTFGFQVGGFSFSVYFENDNLVERLGEFIHGATYSLDCCYYEIFNSTIVDSLIAAKGRGVRIRIITDSTYYNEAGVQRLISNGIPVIHEGVGANSTDHIMHNKFIVRDFGDSDPSNDFVWTGSFNAGDYLHVDNVVTIRSTELADAYTKEFNQMWGSSSISPDTLASRTGTRKSDVLSKHIFISGSDTIWLYFSPQDNPIQYVCNFAAKARSSISYLIYSFTRYDLRDTLISLHNRGISVRGVHEDNAGINPVFSDLQNAGIEVYWANISSPYNLLHAKVMIVDTAYVITGSMNWSNNGTGDNDENLLIIRNSSVARLYWEWFKAHFIEAGGYLGVKDAGTGEGTVTKTILFYDDVKFPVGNLVIFDASGREVKKVGSEKYWDGKDSQGRLVKPGIYFVRDEKGNLTGRLIKIK</sequence>
<evidence type="ECO:0000256" key="6">
    <source>
        <dbReference type="ARBA" id="ARBA00023098"/>
    </source>
</evidence>
<organism evidence="9">
    <name type="scientific">candidate division WOR-3 bacterium</name>
    <dbReference type="NCBI Taxonomy" id="2052148"/>
    <lineage>
        <taxon>Bacteria</taxon>
        <taxon>Bacteria division WOR-3</taxon>
    </lineage>
</organism>
<keyword evidence="5" id="KW-0442">Lipid degradation</keyword>
<comment type="caution">
    <text evidence="9">The sequence shown here is derived from an EMBL/GenBank/DDBJ whole genome shotgun (WGS) entry which is preliminary data.</text>
</comment>
<dbReference type="Pfam" id="PF13091">
    <property type="entry name" value="PLDc_2"/>
    <property type="match status" value="2"/>
</dbReference>
<evidence type="ECO:0000256" key="3">
    <source>
        <dbReference type="ARBA" id="ARBA00012027"/>
    </source>
</evidence>
<dbReference type="GO" id="GO:0006793">
    <property type="term" value="P:phosphorus metabolic process"/>
    <property type="evidence" value="ECO:0007669"/>
    <property type="project" value="UniProtKB-ARBA"/>
</dbReference>
<evidence type="ECO:0000256" key="7">
    <source>
        <dbReference type="SAM" id="SignalP"/>
    </source>
</evidence>
<reference evidence="9" key="1">
    <citation type="journal article" date="2020" name="mSystems">
        <title>Genome- and Community-Level Interaction Insights into Carbon Utilization and Element Cycling Functions of Hydrothermarchaeota in Hydrothermal Sediment.</title>
        <authorList>
            <person name="Zhou Z."/>
            <person name="Liu Y."/>
            <person name="Xu W."/>
            <person name="Pan J."/>
            <person name="Luo Z.H."/>
            <person name="Li M."/>
        </authorList>
    </citation>
    <scope>NUCLEOTIDE SEQUENCE [LARGE SCALE GENOMIC DNA]</scope>
    <source>
        <strain evidence="9">SpSt-754</strain>
    </source>
</reference>
<dbReference type="Gene3D" id="2.60.120.260">
    <property type="entry name" value="Galactose-binding domain-like"/>
    <property type="match status" value="1"/>
</dbReference>
<dbReference type="Gene3D" id="2.60.40.4070">
    <property type="match status" value="1"/>
</dbReference>
<dbReference type="PANTHER" id="PTHR43856">
    <property type="entry name" value="CARDIOLIPIN HYDROLASE"/>
    <property type="match status" value="1"/>
</dbReference>
<feature type="domain" description="PLD phosphodiesterase" evidence="8">
    <location>
        <begin position="542"/>
        <end position="569"/>
    </location>
</feature>
<dbReference type="GO" id="GO:0004630">
    <property type="term" value="F:phospholipase D activity"/>
    <property type="evidence" value="ECO:0007669"/>
    <property type="project" value="UniProtKB-EC"/>
</dbReference>
<dbReference type="SUPFAM" id="SSF56024">
    <property type="entry name" value="Phospholipase D/nuclease"/>
    <property type="match status" value="2"/>
</dbReference>
<dbReference type="PANTHER" id="PTHR43856:SF1">
    <property type="entry name" value="MITOCHONDRIAL CARDIOLIPIN HYDROLASE"/>
    <property type="match status" value="1"/>
</dbReference>
<evidence type="ECO:0000256" key="5">
    <source>
        <dbReference type="ARBA" id="ARBA00022963"/>
    </source>
</evidence>
<dbReference type="PROSITE" id="PS50035">
    <property type="entry name" value="PLD"/>
    <property type="match status" value="1"/>
</dbReference>
<protein>
    <recommendedName>
        <fullName evidence="3">phospholipase D</fullName>
        <ecNumber evidence="3">3.1.4.4</ecNumber>
    </recommendedName>
</protein>